<feature type="compositionally biased region" description="Basic and acidic residues" evidence="1">
    <location>
        <begin position="128"/>
        <end position="138"/>
    </location>
</feature>
<accession>A0ABR0BBX7</accession>
<evidence type="ECO:0000256" key="1">
    <source>
        <dbReference type="SAM" id="MobiDB-lite"/>
    </source>
</evidence>
<gene>
    <name evidence="2" type="ORF">Purlil1_14320</name>
</gene>
<protein>
    <submittedName>
        <fullName evidence="2">Uncharacterized protein</fullName>
    </submittedName>
</protein>
<dbReference type="EMBL" id="JAWRVI010000716">
    <property type="protein sequence ID" value="KAK4059859.1"/>
    <property type="molecule type" value="Genomic_DNA"/>
</dbReference>
<comment type="caution">
    <text evidence="2">The sequence shown here is derived from an EMBL/GenBank/DDBJ whole genome shotgun (WGS) entry which is preliminary data.</text>
</comment>
<sequence length="138" mass="15131">MRSDKGAEVGPGLRVLADQRARGGAEDMRMTEFAVLQRPYRRSAHSQACACTAHLRFVWRQAGPVDLTPGADQSPSGYVAVRESDDEQGGRCACMHPRLLGSRSHQARVDAYPAGGKGRTSKRQRRVRGSDERAPLSR</sequence>
<feature type="region of interest" description="Disordered" evidence="1">
    <location>
        <begin position="68"/>
        <end position="138"/>
    </location>
</feature>
<dbReference type="Proteomes" id="UP001287286">
    <property type="component" value="Unassembled WGS sequence"/>
</dbReference>
<evidence type="ECO:0000313" key="3">
    <source>
        <dbReference type="Proteomes" id="UP001287286"/>
    </source>
</evidence>
<proteinExistence type="predicted"/>
<reference evidence="2 3" key="1">
    <citation type="journal article" date="2024" name="Microbiol. Resour. Announc.">
        <title>Genome annotations for the ascomycete fungi Trichoderma harzianum, Trichoderma aggressivum, and Purpureocillium lilacinum.</title>
        <authorList>
            <person name="Beijen E.P.W."/>
            <person name="Ohm R.A."/>
        </authorList>
    </citation>
    <scope>NUCLEOTIDE SEQUENCE [LARGE SCALE GENOMIC DNA]</scope>
    <source>
        <strain evidence="2 3">CBS 150709</strain>
    </source>
</reference>
<keyword evidence="3" id="KW-1185">Reference proteome</keyword>
<organism evidence="2 3">
    <name type="scientific">Purpureocillium lilacinum</name>
    <name type="common">Paecilomyces lilacinus</name>
    <dbReference type="NCBI Taxonomy" id="33203"/>
    <lineage>
        <taxon>Eukaryota</taxon>
        <taxon>Fungi</taxon>
        <taxon>Dikarya</taxon>
        <taxon>Ascomycota</taxon>
        <taxon>Pezizomycotina</taxon>
        <taxon>Sordariomycetes</taxon>
        <taxon>Hypocreomycetidae</taxon>
        <taxon>Hypocreales</taxon>
        <taxon>Ophiocordycipitaceae</taxon>
        <taxon>Purpureocillium</taxon>
    </lineage>
</organism>
<name>A0ABR0BBX7_PURLI</name>
<evidence type="ECO:0000313" key="2">
    <source>
        <dbReference type="EMBL" id="KAK4059859.1"/>
    </source>
</evidence>